<dbReference type="Pfam" id="PF04783">
    <property type="entry name" value="DUF630"/>
    <property type="match status" value="1"/>
</dbReference>
<keyword evidence="3" id="KW-1185">Reference proteome</keyword>
<reference evidence="4" key="1">
    <citation type="submission" date="2025-08" db="UniProtKB">
        <authorList>
            <consortium name="RefSeq"/>
        </authorList>
    </citation>
    <scope>IDENTIFICATION</scope>
</reference>
<proteinExistence type="predicted"/>
<gene>
    <name evidence="4" type="primary">LOC111011289</name>
</gene>
<dbReference type="OrthoDB" id="1737918at2759"/>
<feature type="non-terminal residue" evidence="4">
    <location>
        <position position="226"/>
    </location>
</feature>
<feature type="region of interest" description="Disordered" evidence="1">
    <location>
        <begin position="60"/>
        <end position="124"/>
    </location>
</feature>
<feature type="compositionally biased region" description="Polar residues" evidence="1">
    <location>
        <begin position="85"/>
        <end position="99"/>
    </location>
</feature>
<accession>A0A6J1CHR4</accession>
<name>A0A6J1CHR4_MOMCH</name>
<sequence length="226" mass="24342">MGCATSKHDDLPAVALCRERCAFLNEAIRFRGAFAEAHAAYILSLKGVGKSLHEFIEPGFVSSESPSSPKLKLPPQRKGNPDLEASNSPLHRLSHSNSGSHLQLNSDSDDDSSSLHHSDHSSPLHHTHDDYFDYADGNRGGGGGGGGGFVQVHYMMNKTMPSVVHQQTPVTSERVYHMGESSSSSNYYSYPYSNAESNPYPYNGYPPNHGGGYGGGYGSYYGSSPP</sequence>
<feature type="compositionally biased region" description="Low complexity" evidence="1">
    <location>
        <begin position="62"/>
        <end position="74"/>
    </location>
</feature>
<feature type="compositionally biased region" description="Basic and acidic residues" evidence="1">
    <location>
        <begin position="113"/>
        <end position="124"/>
    </location>
</feature>
<dbReference type="GeneID" id="111011289"/>
<dbReference type="Proteomes" id="UP000504603">
    <property type="component" value="Unplaced"/>
</dbReference>
<dbReference type="KEGG" id="mcha:111011289"/>
<dbReference type="RefSeq" id="XP_022140687.1">
    <property type="nucleotide sequence ID" value="XM_022284995.1"/>
</dbReference>
<dbReference type="InterPro" id="IPR006868">
    <property type="entry name" value="DUF630"/>
</dbReference>
<dbReference type="PANTHER" id="PTHR21450">
    <property type="entry name" value="PROTEIN ALTERED PHOSPHATE STARVATION RESPONSE 1"/>
    <property type="match status" value="1"/>
</dbReference>
<protein>
    <submittedName>
        <fullName evidence="4">Uncharacterized protein LOC111011289</fullName>
    </submittedName>
</protein>
<evidence type="ECO:0000256" key="1">
    <source>
        <dbReference type="SAM" id="MobiDB-lite"/>
    </source>
</evidence>
<evidence type="ECO:0000313" key="3">
    <source>
        <dbReference type="Proteomes" id="UP000504603"/>
    </source>
</evidence>
<evidence type="ECO:0000259" key="2">
    <source>
        <dbReference type="Pfam" id="PF04783"/>
    </source>
</evidence>
<dbReference type="PANTHER" id="PTHR21450:SF41">
    <property type="entry name" value="RNA POLYMERASE SUBUNIT BETA, PUTATIVE (DUF630 AND DUF632)-RELATED"/>
    <property type="match status" value="1"/>
</dbReference>
<dbReference type="AlphaFoldDB" id="A0A6J1CHR4"/>
<feature type="domain" description="DUF630" evidence="2">
    <location>
        <begin position="1"/>
        <end position="57"/>
    </location>
</feature>
<evidence type="ECO:0000313" key="4">
    <source>
        <dbReference type="RefSeq" id="XP_022140687.1"/>
    </source>
</evidence>
<organism evidence="3 4">
    <name type="scientific">Momordica charantia</name>
    <name type="common">Bitter gourd</name>
    <name type="synonym">Balsam pear</name>
    <dbReference type="NCBI Taxonomy" id="3673"/>
    <lineage>
        <taxon>Eukaryota</taxon>
        <taxon>Viridiplantae</taxon>
        <taxon>Streptophyta</taxon>
        <taxon>Embryophyta</taxon>
        <taxon>Tracheophyta</taxon>
        <taxon>Spermatophyta</taxon>
        <taxon>Magnoliopsida</taxon>
        <taxon>eudicotyledons</taxon>
        <taxon>Gunneridae</taxon>
        <taxon>Pentapetalae</taxon>
        <taxon>rosids</taxon>
        <taxon>fabids</taxon>
        <taxon>Cucurbitales</taxon>
        <taxon>Cucurbitaceae</taxon>
        <taxon>Momordiceae</taxon>
        <taxon>Momordica</taxon>
    </lineage>
</organism>